<dbReference type="GO" id="GO:0016491">
    <property type="term" value="F:oxidoreductase activity"/>
    <property type="evidence" value="ECO:0007669"/>
    <property type="project" value="UniProtKB-KW"/>
</dbReference>
<keyword evidence="3" id="KW-0274">FAD</keyword>
<dbReference type="InterPro" id="IPR036188">
    <property type="entry name" value="FAD/NAD-bd_sf"/>
</dbReference>
<dbReference type="PROSITE" id="PS51257">
    <property type="entry name" value="PROKAR_LIPOPROTEIN"/>
    <property type="match status" value="1"/>
</dbReference>
<dbReference type="PROSITE" id="PS51318">
    <property type="entry name" value="TAT"/>
    <property type="match status" value="1"/>
</dbReference>
<dbReference type="EC" id="1.3.5.4" evidence="6"/>
<dbReference type="InterPro" id="IPR003953">
    <property type="entry name" value="FAD-dep_OxRdtase_2_FAD-bd"/>
</dbReference>
<reference evidence="6 7" key="1">
    <citation type="submission" date="2021-03" db="EMBL/GenBank/DDBJ databases">
        <title>Genomic Encyclopedia of Type Strains, Phase IV (KMG-IV): sequencing the most valuable type-strain genomes for metagenomic binning, comparative biology and taxonomic classification.</title>
        <authorList>
            <person name="Goeker M."/>
        </authorList>
    </citation>
    <scope>NUCLEOTIDE SEQUENCE [LARGE SCALE GENOMIC DNA]</scope>
    <source>
        <strain evidence="6 7">DSM 6139</strain>
    </source>
</reference>
<proteinExistence type="predicted"/>
<keyword evidence="4 6" id="KW-0560">Oxidoreductase</keyword>
<dbReference type="InterPro" id="IPR019546">
    <property type="entry name" value="TAT_signal_bac_arc"/>
</dbReference>
<dbReference type="Proteomes" id="UP001519271">
    <property type="component" value="Unassembled WGS sequence"/>
</dbReference>
<comment type="caution">
    <text evidence="6">The sequence shown here is derived from an EMBL/GenBank/DDBJ whole genome shotgun (WGS) entry which is preliminary data.</text>
</comment>
<feature type="domain" description="FAD-dependent oxidoreductase 2 FAD-binding" evidence="5">
    <location>
        <begin position="45"/>
        <end position="487"/>
    </location>
</feature>
<dbReference type="SUPFAM" id="SSF51905">
    <property type="entry name" value="FAD/NAD(P)-binding domain"/>
    <property type="match status" value="1"/>
</dbReference>
<dbReference type="Pfam" id="PF00890">
    <property type="entry name" value="FAD_binding_2"/>
    <property type="match status" value="1"/>
</dbReference>
<dbReference type="PANTHER" id="PTHR43400">
    <property type="entry name" value="FUMARATE REDUCTASE"/>
    <property type="match status" value="1"/>
</dbReference>
<dbReference type="Gene3D" id="3.90.700.10">
    <property type="entry name" value="Succinate dehydrogenase/fumarate reductase flavoprotein, catalytic domain"/>
    <property type="match status" value="1"/>
</dbReference>
<evidence type="ECO:0000259" key="5">
    <source>
        <dbReference type="Pfam" id="PF00890"/>
    </source>
</evidence>
<dbReference type="PANTHER" id="PTHR43400:SF10">
    <property type="entry name" value="3-OXOSTEROID 1-DEHYDROGENASE"/>
    <property type="match status" value="1"/>
</dbReference>
<dbReference type="EMBL" id="JAGGKC010000033">
    <property type="protein sequence ID" value="MBP1920589.1"/>
    <property type="molecule type" value="Genomic_DNA"/>
</dbReference>
<dbReference type="InterPro" id="IPR027477">
    <property type="entry name" value="Succ_DH/fumarate_Rdtase_cat_sf"/>
</dbReference>
<dbReference type="RefSeq" id="WP_209460756.1">
    <property type="nucleotide sequence ID" value="NZ_JAGGKC010000033.1"/>
</dbReference>
<name>A0ABS4G7S5_9CLOT</name>
<keyword evidence="7" id="KW-1185">Reference proteome</keyword>
<dbReference type="NCBIfam" id="TIGR01409">
    <property type="entry name" value="TAT_signal_seq"/>
    <property type="match status" value="1"/>
</dbReference>
<dbReference type="Pfam" id="PF10518">
    <property type="entry name" value="TAT_signal"/>
    <property type="match status" value="1"/>
</dbReference>
<sequence length="506" mass="53141">MISRRDFLKGAAASAVGAATIGVLGACTQDDKTPASSIKWDKETDVLIVGGGGTGVAAMLQAANDGAKVLVLEKAGIAGGTTNLSGGVMQAAGTEYQKSLTSYKDDSTDKHAELWIKSGEGYIDEELVRDLAKGAPEHIKWLSDLGLKWTSVYGHNHVPYIDKSLYADRIHVYEGGGAGGQGVLLVQTMLKAALAKGALIEYNTEATKLLTDATGTVIGVVAKSGDKSMNIKANKGVILAAASIDQNVEMAKELSQQHYWDLTTQMCFAVKTDTGDGIRMAQELGAAVAGFGGCIDFCFKTGNATTNKNKVFPSFIVNKKGRRFVCEDATYAYHYRAIFQQESQLNGPTYMIFAKSSLAAVGAPWTEESVAADIKAGTVLSADTIEGLAKLIAVDEENLAATLATWNTDTAAGKDDQFDRVDGLVPLEGPFYAYKNVSGNLGSLGGVKINVDTQVLKPNGEPIPHLFAGGLNAGGWIGPYYPGSGTAIIGTVHQGRKAGANAAKIK</sequence>
<evidence type="ECO:0000313" key="7">
    <source>
        <dbReference type="Proteomes" id="UP001519271"/>
    </source>
</evidence>
<evidence type="ECO:0000256" key="4">
    <source>
        <dbReference type="ARBA" id="ARBA00023002"/>
    </source>
</evidence>
<evidence type="ECO:0000256" key="1">
    <source>
        <dbReference type="ARBA" id="ARBA00001974"/>
    </source>
</evidence>
<evidence type="ECO:0000256" key="2">
    <source>
        <dbReference type="ARBA" id="ARBA00022630"/>
    </source>
</evidence>
<dbReference type="SUPFAM" id="SSF56425">
    <property type="entry name" value="Succinate dehydrogenase/fumarate reductase flavoprotein, catalytic domain"/>
    <property type="match status" value="1"/>
</dbReference>
<dbReference type="InterPro" id="IPR050315">
    <property type="entry name" value="FAD-oxidoreductase_2"/>
</dbReference>
<dbReference type="InterPro" id="IPR006311">
    <property type="entry name" value="TAT_signal"/>
</dbReference>
<dbReference type="Gene3D" id="3.50.50.60">
    <property type="entry name" value="FAD/NAD(P)-binding domain"/>
    <property type="match status" value="1"/>
</dbReference>
<organism evidence="6 7">
    <name type="scientific">Youngiibacter multivorans</name>
    <dbReference type="NCBI Taxonomy" id="937251"/>
    <lineage>
        <taxon>Bacteria</taxon>
        <taxon>Bacillati</taxon>
        <taxon>Bacillota</taxon>
        <taxon>Clostridia</taxon>
        <taxon>Eubacteriales</taxon>
        <taxon>Clostridiaceae</taxon>
        <taxon>Youngiibacter</taxon>
    </lineage>
</organism>
<evidence type="ECO:0000256" key="3">
    <source>
        <dbReference type="ARBA" id="ARBA00022827"/>
    </source>
</evidence>
<protein>
    <submittedName>
        <fullName evidence="6">Fumarate reductase flavoprotein subunit</fullName>
        <ecNumber evidence="6">1.3.5.4</ecNumber>
    </submittedName>
</protein>
<keyword evidence="2" id="KW-0285">Flavoprotein</keyword>
<evidence type="ECO:0000313" key="6">
    <source>
        <dbReference type="EMBL" id="MBP1920589.1"/>
    </source>
</evidence>
<gene>
    <name evidence="6" type="ORF">J2Z34_003104</name>
</gene>
<accession>A0ABS4G7S5</accession>
<comment type="cofactor">
    <cofactor evidence="1">
        <name>FAD</name>
        <dbReference type="ChEBI" id="CHEBI:57692"/>
    </cofactor>
</comment>